<sequence length="342" mass="38593">MDDGGGEEVMQVMSEVHLGCPPASSGPHFSNFIVSVPSELVSSVWNFVEEEAEVQKEKQVILDEDGDLVVTRRSEAVPCWSSRDADLRSRCFNVIIKHCIKSSIPAVGLQVWKAELALSDFVLHSIYTSSMFDNIISIELGAGTGLVGMLVARIAKTVFLTDCGDNVLDNCYQNVRLNFKTLKYKSNVCVRELDWREYWPPVVDRKCSILPDRYRWTSSEVEEAEDASILLAADVIYSDDLTDALFSTLERLMSRGSEKVLYLALEKRYNFSLDDMDVVANGYSCFLSYVRNEGDTISNHAASQPGFMGKHIDLTKVPQYVLNYNRGEDVEIWEIKYMRARS</sequence>
<evidence type="ECO:0000313" key="2">
    <source>
        <dbReference type="Proteomes" id="UP001057402"/>
    </source>
</evidence>
<gene>
    <name evidence="1" type="ORF">MLD38_030188</name>
</gene>
<evidence type="ECO:0000313" key="1">
    <source>
        <dbReference type="EMBL" id="KAI4324730.1"/>
    </source>
</evidence>
<comment type="caution">
    <text evidence="1">The sequence shown here is derived from an EMBL/GenBank/DDBJ whole genome shotgun (WGS) entry which is preliminary data.</text>
</comment>
<organism evidence="1 2">
    <name type="scientific">Melastoma candidum</name>
    <dbReference type="NCBI Taxonomy" id="119954"/>
    <lineage>
        <taxon>Eukaryota</taxon>
        <taxon>Viridiplantae</taxon>
        <taxon>Streptophyta</taxon>
        <taxon>Embryophyta</taxon>
        <taxon>Tracheophyta</taxon>
        <taxon>Spermatophyta</taxon>
        <taxon>Magnoliopsida</taxon>
        <taxon>eudicotyledons</taxon>
        <taxon>Gunneridae</taxon>
        <taxon>Pentapetalae</taxon>
        <taxon>rosids</taxon>
        <taxon>malvids</taxon>
        <taxon>Myrtales</taxon>
        <taxon>Melastomataceae</taxon>
        <taxon>Melastomatoideae</taxon>
        <taxon>Melastomateae</taxon>
        <taxon>Melastoma</taxon>
    </lineage>
</organism>
<name>A0ACB9MKR2_9MYRT</name>
<protein>
    <submittedName>
        <fullName evidence="1">Uncharacterized protein</fullName>
    </submittedName>
</protein>
<dbReference type="Proteomes" id="UP001057402">
    <property type="component" value="Chromosome 9"/>
</dbReference>
<keyword evidence="2" id="KW-1185">Reference proteome</keyword>
<proteinExistence type="predicted"/>
<reference evidence="2" key="1">
    <citation type="journal article" date="2023" name="Front. Plant Sci.">
        <title>Chromosomal-level genome assembly of Melastoma candidum provides insights into trichome evolution.</title>
        <authorList>
            <person name="Zhong Y."/>
            <person name="Wu W."/>
            <person name="Sun C."/>
            <person name="Zou P."/>
            <person name="Liu Y."/>
            <person name="Dai S."/>
            <person name="Zhou R."/>
        </authorList>
    </citation>
    <scope>NUCLEOTIDE SEQUENCE [LARGE SCALE GENOMIC DNA]</scope>
</reference>
<dbReference type="EMBL" id="CM042888">
    <property type="protein sequence ID" value="KAI4324730.1"/>
    <property type="molecule type" value="Genomic_DNA"/>
</dbReference>
<accession>A0ACB9MKR2</accession>